<dbReference type="InterPro" id="IPR009057">
    <property type="entry name" value="Homeodomain-like_sf"/>
</dbReference>
<organism evidence="2">
    <name type="scientific">Hexamita inflata</name>
    <dbReference type="NCBI Taxonomy" id="28002"/>
    <lineage>
        <taxon>Eukaryota</taxon>
        <taxon>Metamonada</taxon>
        <taxon>Diplomonadida</taxon>
        <taxon>Hexamitidae</taxon>
        <taxon>Hexamitinae</taxon>
        <taxon>Hexamita</taxon>
    </lineage>
</organism>
<gene>
    <name evidence="2" type="ORF">HINF_LOCUS64558</name>
    <name evidence="3" type="ORF">HINF_LOCUS71924</name>
</gene>
<feature type="domain" description="SANT" evidence="1">
    <location>
        <begin position="7"/>
        <end position="54"/>
    </location>
</feature>
<comment type="caution">
    <text evidence="2">The sequence shown here is derived from an EMBL/GenBank/DDBJ whole genome shotgun (WGS) entry which is preliminary data.</text>
</comment>
<sequence length="142" mass="17275">MPRYTIEWTEEEKQLFEHLIHLYKEDIHAISQHIHTKTYKQIQKYYRNNNQIFTLNGITQTQIDAYSTTLIQLLSQYEEESANELVQLRWLQRQLQKNQYELNIIETTIQKTNNVLLQQQNKIQQLIKNNQFIGEVLQKRQQ</sequence>
<evidence type="ECO:0000259" key="1">
    <source>
        <dbReference type="PROSITE" id="PS51293"/>
    </source>
</evidence>
<dbReference type="Proteomes" id="UP001642409">
    <property type="component" value="Unassembled WGS sequence"/>
</dbReference>
<dbReference type="EMBL" id="CAXDID020000561">
    <property type="protein sequence ID" value="CAL6102980.1"/>
    <property type="molecule type" value="Genomic_DNA"/>
</dbReference>
<proteinExistence type="predicted"/>
<dbReference type="AlphaFoldDB" id="A0AA86RLB2"/>
<dbReference type="PROSITE" id="PS51293">
    <property type="entry name" value="SANT"/>
    <property type="match status" value="1"/>
</dbReference>
<evidence type="ECO:0000313" key="2">
    <source>
        <dbReference type="EMBL" id="CAI9976913.1"/>
    </source>
</evidence>
<dbReference type="CDD" id="cd00167">
    <property type="entry name" value="SANT"/>
    <property type="match status" value="1"/>
</dbReference>
<dbReference type="Pfam" id="PF00249">
    <property type="entry name" value="Myb_DNA-binding"/>
    <property type="match status" value="1"/>
</dbReference>
<dbReference type="Gene3D" id="1.20.58.1880">
    <property type="match status" value="1"/>
</dbReference>
<name>A0AA86RLB2_9EUKA</name>
<dbReference type="InterPro" id="IPR001005">
    <property type="entry name" value="SANT/Myb"/>
</dbReference>
<protein>
    <submittedName>
        <fullName evidence="2">SANT/Myb domain</fullName>
    </submittedName>
    <submittedName>
        <fullName evidence="3">SANT/Myb_domain</fullName>
    </submittedName>
</protein>
<dbReference type="SUPFAM" id="SSF46689">
    <property type="entry name" value="Homeodomain-like"/>
    <property type="match status" value="1"/>
</dbReference>
<reference evidence="3 4" key="2">
    <citation type="submission" date="2024-07" db="EMBL/GenBank/DDBJ databases">
        <authorList>
            <person name="Akdeniz Z."/>
        </authorList>
    </citation>
    <scope>NUCLEOTIDE SEQUENCE [LARGE SCALE GENOMIC DNA]</scope>
</reference>
<dbReference type="InterPro" id="IPR017884">
    <property type="entry name" value="SANT_dom"/>
</dbReference>
<evidence type="ECO:0000313" key="3">
    <source>
        <dbReference type="EMBL" id="CAL6102980.1"/>
    </source>
</evidence>
<keyword evidence="4" id="KW-1185">Reference proteome</keyword>
<evidence type="ECO:0000313" key="4">
    <source>
        <dbReference type="Proteomes" id="UP001642409"/>
    </source>
</evidence>
<reference evidence="2" key="1">
    <citation type="submission" date="2023-06" db="EMBL/GenBank/DDBJ databases">
        <authorList>
            <person name="Kurt Z."/>
        </authorList>
    </citation>
    <scope>NUCLEOTIDE SEQUENCE</scope>
</reference>
<dbReference type="EMBL" id="CATOUU010001175">
    <property type="protein sequence ID" value="CAI9976913.1"/>
    <property type="molecule type" value="Genomic_DNA"/>
</dbReference>
<dbReference type="SMART" id="SM00717">
    <property type="entry name" value="SANT"/>
    <property type="match status" value="1"/>
</dbReference>
<accession>A0AA86RLB2</accession>